<proteinExistence type="predicted"/>
<dbReference type="Proteomes" id="UP001333110">
    <property type="component" value="Unassembled WGS sequence"/>
</dbReference>
<keyword evidence="1" id="KW-0472">Membrane</keyword>
<dbReference type="PANTHER" id="PTHR33332">
    <property type="entry name" value="REVERSE TRANSCRIPTASE DOMAIN-CONTAINING PROTEIN"/>
    <property type="match status" value="1"/>
</dbReference>
<organism evidence="2 3">
    <name type="scientific">Mycteria americana</name>
    <name type="common">Wood stork</name>
    <dbReference type="NCBI Taxonomy" id="33587"/>
    <lineage>
        <taxon>Eukaryota</taxon>
        <taxon>Metazoa</taxon>
        <taxon>Chordata</taxon>
        <taxon>Craniata</taxon>
        <taxon>Vertebrata</taxon>
        <taxon>Euteleostomi</taxon>
        <taxon>Archelosauria</taxon>
        <taxon>Archosauria</taxon>
        <taxon>Dinosauria</taxon>
        <taxon>Saurischia</taxon>
        <taxon>Theropoda</taxon>
        <taxon>Coelurosauria</taxon>
        <taxon>Aves</taxon>
        <taxon>Neognathae</taxon>
        <taxon>Neoaves</taxon>
        <taxon>Aequornithes</taxon>
        <taxon>Ciconiiformes</taxon>
        <taxon>Ciconiidae</taxon>
        <taxon>Mycteria</taxon>
    </lineage>
</organism>
<comment type="caution">
    <text evidence="2">The sequence shown here is derived from an EMBL/GenBank/DDBJ whole genome shotgun (WGS) entry which is preliminary data.</text>
</comment>
<sequence>MAISSSEGIGKEGEAGENIVTKDDKKAEVLHAFFSSVFNIQTSCSQGTQPPELDKGDKDREQNEAPIIQGEMSWITGEVAFNWRLVNVTRIYKKGGKEDQGNYRPVSGKLMEQIILSATTGHVEDNQGNRPSQHGFMKGRSCLTNPTSFYDKMTHLVEEGKAVDVVYLDFRVLRPFPIAFSCTNWLLMAWMGVLFAGVVVNGVYSSWRPVTSGVPQRSLLGLVLLNLFINDLDEVIECILSKSADDTKLGRNVDLLEGRKALQRDLCRSPFLRSLQGENL</sequence>
<keyword evidence="3" id="KW-1185">Reference proteome</keyword>
<dbReference type="AlphaFoldDB" id="A0AAN7NLW9"/>
<keyword evidence="1" id="KW-1133">Transmembrane helix</keyword>
<dbReference type="EMBL" id="JAUNZN010000001">
    <property type="protein sequence ID" value="KAK4829828.1"/>
    <property type="molecule type" value="Genomic_DNA"/>
</dbReference>
<accession>A0AAN7NLW9</accession>
<protein>
    <submittedName>
        <fullName evidence="2">Uncharacterized protein</fullName>
    </submittedName>
</protein>
<evidence type="ECO:0000313" key="2">
    <source>
        <dbReference type="EMBL" id="KAK4829828.1"/>
    </source>
</evidence>
<keyword evidence="1" id="KW-0812">Transmembrane</keyword>
<name>A0AAN7NLW9_MYCAM</name>
<evidence type="ECO:0000313" key="3">
    <source>
        <dbReference type="Proteomes" id="UP001333110"/>
    </source>
</evidence>
<evidence type="ECO:0000256" key="1">
    <source>
        <dbReference type="SAM" id="Phobius"/>
    </source>
</evidence>
<reference evidence="2 3" key="1">
    <citation type="journal article" date="2023" name="J. Hered.">
        <title>Chromosome-level genome of the wood stork (Mycteria americana) provides insight into avian chromosome evolution.</title>
        <authorList>
            <person name="Flamio R. Jr."/>
            <person name="Ramstad K.M."/>
        </authorList>
    </citation>
    <scope>NUCLEOTIDE SEQUENCE [LARGE SCALE GENOMIC DNA]</scope>
    <source>
        <strain evidence="2">JAX WOST 10</strain>
    </source>
</reference>
<gene>
    <name evidence="2" type="ORF">QYF61_006838</name>
</gene>
<feature type="transmembrane region" description="Helical" evidence="1">
    <location>
        <begin position="185"/>
        <end position="207"/>
    </location>
</feature>